<dbReference type="Proteomes" id="UP000005238">
    <property type="component" value="Unassembled WGS sequence"/>
</dbReference>
<dbReference type="GO" id="GO:0016538">
    <property type="term" value="F:cyclin-dependent protein serine/threonine kinase regulator activity"/>
    <property type="evidence" value="ECO:0000318"/>
    <property type="project" value="GO_Central"/>
</dbReference>
<evidence type="ECO:0000313" key="8">
    <source>
        <dbReference type="EnsemblProtists" id="Phyra81221"/>
    </source>
</evidence>
<dbReference type="OMA" id="VECERDL"/>
<feature type="compositionally biased region" description="Basic and acidic residues" evidence="5">
    <location>
        <begin position="135"/>
        <end position="144"/>
    </location>
</feature>
<dbReference type="GO" id="GO:0005634">
    <property type="term" value="C:nucleus"/>
    <property type="evidence" value="ECO:0000318"/>
    <property type="project" value="GO_Central"/>
</dbReference>
<feature type="domain" description="Cyclin C-terminal" evidence="7">
    <location>
        <begin position="651"/>
        <end position="771"/>
    </location>
</feature>
<evidence type="ECO:0000256" key="2">
    <source>
        <dbReference type="ARBA" id="ARBA00023127"/>
    </source>
</evidence>
<feature type="region of interest" description="Disordered" evidence="5">
    <location>
        <begin position="133"/>
        <end position="156"/>
    </location>
</feature>
<dbReference type="InParanoid" id="H3GV86"/>
<dbReference type="GO" id="GO:0005737">
    <property type="term" value="C:cytoplasm"/>
    <property type="evidence" value="ECO:0000318"/>
    <property type="project" value="GO_Central"/>
</dbReference>
<comment type="similarity">
    <text evidence="4">Belongs to the cyclin family.</text>
</comment>
<organism evidence="8 9">
    <name type="scientific">Phytophthora ramorum</name>
    <name type="common">Sudden oak death agent</name>
    <dbReference type="NCBI Taxonomy" id="164328"/>
    <lineage>
        <taxon>Eukaryota</taxon>
        <taxon>Sar</taxon>
        <taxon>Stramenopiles</taxon>
        <taxon>Oomycota</taxon>
        <taxon>Peronosporomycetes</taxon>
        <taxon>Peronosporales</taxon>
        <taxon>Peronosporaceae</taxon>
        <taxon>Phytophthora</taxon>
    </lineage>
</organism>
<dbReference type="SMART" id="SM01332">
    <property type="entry name" value="Cyclin_C"/>
    <property type="match status" value="1"/>
</dbReference>
<evidence type="ECO:0000259" key="6">
    <source>
        <dbReference type="SMART" id="SM00385"/>
    </source>
</evidence>
<dbReference type="RefSeq" id="XP_067741876.1">
    <property type="nucleotide sequence ID" value="XM_067895682.1"/>
</dbReference>
<dbReference type="CDD" id="cd20507">
    <property type="entry name" value="CYCLIN_CCNB1-like_rpt1"/>
    <property type="match status" value="1"/>
</dbReference>
<dbReference type="PANTHER" id="PTHR10177">
    <property type="entry name" value="CYCLINS"/>
    <property type="match status" value="1"/>
</dbReference>
<sequence length="778" mass="86191">MVFTEISALVQSQWQLLRGVFDAEGHERRVQQRQEKKQAKQQRKAARRAARQARRAQRKQRHQEHSPLSPTLVGEPTDDEERPETSPSAIRSSTGKRPEIAAVPLGPGGLAWARTAEALSDVANANDSAVFFKSEPSEGRRDAARPPQDSSSESVVAGAGYEKAEVAEVAPAVLVVAKAVGAAPQVPMALALELEAQLEQKQREFYDSLGGYSTVDEEDDELLVVGRRASDAKLPPRWTVAGIKKTAALTQTAEKGFFKLPEATEQEEDGGASADVSQATSCASTSKPKRPKTLSSSSELQTEPEDDEVDLRDSDAFDGYSTFDEEEARGLFIADHEFDGFCAPPSSSPAAVNQTNAEASVGALDTEVATSWAEVEPELEAEDKTEATTGLEELETKQPPMTHTYFNDEKMMEDAESLVVKDKLFEEEPTETEFGEEEVEIFEVVEEVTEIEVEMKDGAEGVEIVEEVIIVEFEEPLHPVDEDMFGQQTSLSPLDHQSSEQQAYSAATPGVYSPGTVDEYACSIYENLRAREHRYHVTEDIFAKQQSVSPKMRAVLVDWLVEVHQRFELEAQTLFLTVNYIDRYLAQASVKSQRFQLVGVAALLIGSKFEEIYPCDMDDLLYICERSYSKADLVDCERDLLNVFKFNLAVPSVSSFLGYYLDHFEEEDELIGQVASFFAECSLLDFTFGATYEPSIVACACLLSAYCYIENQPPTLVWSYRLVEITGYAVEAIVPCARDLWPILIQPSELTAIATKYSAKEFGEVAHLPLEDLEVLLC</sequence>
<name>H3GV86_PHYRM</name>
<keyword evidence="9" id="KW-1185">Reference proteome</keyword>
<keyword evidence="2 4" id="KW-0195">Cyclin</keyword>
<dbReference type="VEuPathDB" id="FungiDB:KRP23_10047"/>
<proteinExistence type="inferred from homology"/>
<dbReference type="Pfam" id="PF00134">
    <property type="entry name" value="Cyclin_N"/>
    <property type="match status" value="1"/>
</dbReference>
<dbReference type="InterPro" id="IPR039361">
    <property type="entry name" value="Cyclin"/>
</dbReference>
<feature type="region of interest" description="Disordered" evidence="5">
    <location>
        <begin position="26"/>
        <end position="103"/>
    </location>
</feature>
<dbReference type="STRING" id="164328.H3GV86"/>
<reference evidence="8" key="2">
    <citation type="submission" date="2015-06" db="UniProtKB">
        <authorList>
            <consortium name="EnsemblProtists"/>
        </authorList>
    </citation>
    <scope>IDENTIFICATION</scope>
    <source>
        <strain evidence="8">Pr102</strain>
    </source>
</reference>
<dbReference type="InterPro" id="IPR048258">
    <property type="entry name" value="Cyclins_cyclin-box"/>
</dbReference>
<feature type="compositionally biased region" description="Basic residues" evidence="5">
    <location>
        <begin position="39"/>
        <end position="62"/>
    </location>
</feature>
<evidence type="ECO:0000256" key="5">
    <source>
        <dbReference type="SAM" id="MobiDB-lite"/>
    </source>
</evidence>
<feature type="domain" description="Cyclin-like" evidence="6">
    <location>
        <begin position="655"/>
        <end position="742"/>
    </location>
</feature>
<feature type="compositionally biased region" description="Polar residues" evidence="5">
    <location>
        <begin position="275"/>
        <end position="286"/>
    </location>
</feature>
<dbReference type="SUPFAM" id="SSF47954">
    <property type="entry name" value="Cyclin-like"/>
    <property type="match status" value="2"/>
</dbReference>
<dbReference type="EnsemblProtists" id="Phyra81221">
    <property type="protein sequence ID" value="Phyra81221"/>
    <property type="gene ID" value="Phyra81221"/>
</dbReference>
<dbReference type="InterPro" id="IPR013763">
    <property type="entry name" value="Cyclin-like_dom"/>
</dbReference>
<feature type="compositionally biased region" description="Basic and acidic residues" evidence="5">
    <location>
        <begin position="26"/>
        <end position="38"/>
    </location>
</feature>
<evidence type="ECO:0000256" key="4">
    <source>
        <dbReference type="RuleBase" id="RU000383"/>
    </source>
</evidence>
<dbReference type="InterPro" id="IPR004367">
    <property type="entry name" value="Cyclin_C-dom"/>
</dbReference>
<evidence type="ECO:0000256" key="3">
    <source>
        <dbReference type="ARBA" id="ARBA00023306"/>
    </source>
</evidence>
<dbReference type="InterPro" id="IPR036915">
    <property type="entry name" value="Cyclin-like_sf"/>
</dbReference>
<reference evidence="9" key="1">
    <citation type="journal article" date="2006" name="Science">
        <title>Phytophthora genome sequences uncover evolutionary origins and mechanisms of pathogenesis.</title>
        <authorList>
            <person name="Tyler B.M."/>
            <person name="Tripathy S."/>
            <person name="Zhang X."/>
            <person name="Dehal P."/>
            <person name="Jiang R.H."/>
            <person name="Aerts A."/>
            <person name="Arredondo F.D."/>
            <person name="Baxter L."/>
            <person name="Bensasson D."/>
            <person name="Beynon J.L."/>
            <person name="Chapman J."/>
            <person name="Damasceno C.M."/>
            <person name="Dorrance A.E."/>
            <person name="Dou D."/>
            <person name="Dickerman A.W."/>
            <person name="Dubchak I.L."/>
            <person name="Garbelotto M."/>
            <person name="Gijzen M."/>
            <person name="Gordon S.G."/>
            <person name="Govers F."/>
            <person name="Grunwald N.J."/>
            <person name="Huang W."/>
            <person name="Ivors K.L."/>
            <person name="Jones R.W."/>
            <person name="Kamoun S."/>
            <person name="Krampis K."/>
            <person name="Lamour K.H."/>
            <person name="Lee M.K."/>
            <person name="McDonald W.H."/>
            <person name="Medina M."/>
            <person name="Meijer H.J."/>
            <person name="Nordberg E.K."/>
            <person name="Maclean D.J."/>
            <person name="Ospina-Giraldo M.D."/>
            <person name="Morris P.F."/>
            <person name="Phuntumart V."/>
            <person name="Putnam N.H."/>
            <person name="Rash S."/>
            <person name="Rose J.K."/>
            <person name="Sakihama Y."/>
            <person name="Salamov A.A."/>
            <person name="Savidor A."/>
            <person name="Scheuring C.F."/>
            <person name="Smith B.M."/>
            <person name="Sobral B.W."/>
            <person name="Terry A."/>
            <person name="Torto-Alalibo T.A."/>
            <person name="Win J."/>
            <person name="Xu Z."/>
            <person name="Zhang H."/>
            <person name="Grigoriev I.V."/>
            <person name="Rokhsar D.S."/>
            <person name="Boore J.L."/>
        </authorList>
    </citation>
    <scope>NUCLEOTIDE SEQUENCE [LARGE SCALE GENOMIC DNA]</scope>
    <source>
        <strain evidence="9">Pr102</strain>
    </source>
</reference>
<dbReference type="InterPro" id="IPR006671">
    <property type="entry name" value="Cyclin_N"/>
</dbReference>
<feature type="region of interest" description="Disordered" evidence="5">
    <location>
        <begin position="264"/>
        <end position="317"/>
    </location>
</feature>
<dbReference type="Pfam" id="PF02984">
    <property type="entry name" value="Cyclin_C"/>
    <property type="match status" value="1"/>
</dbReference>
<dbReference type="AlphaFoldDB" id="H3GV86"/>
<dbReference type="HOGENOM" id="CLU_021139_0_0_1"/>
<dbReference type="GO" id="GO:0051301">
    <property type="term" value="P:cell division"/>
    <property type="evidence" value="ECO:0007669"/>
    <property type="project" value="UniProtKB-KW"/>
</dbReference>
<dbReference type="GO" id="GO:0000082">
    <property type="term" value="P:G1/S transition of mitotic cell cycle"/>
    <property type="evidence" value="ECO:0000318"/>
    <property type="project" value="GO_Central"/>
</dbReference>
<keyword evidence="3" id="KW-0131">Cell cycle</keyword>
<evidence type="ECO:0000256" key="1">
    <source>
        <dbReference type="ARBA" id="ARBA00022618"/>
    </source>
</evidence>
<dbReference type="PROSITE" id="PS00292">
    <property type="entry name" value="CYCLINS"/>
    <property type="match status" value="1"/>
</dbReference>
<dbReference type="GeneID" id="94216178"/>
<dbReference type="Gene3D" id="1.10.472.10">
    <property type="entry name" value="Cyclin-like"/>
    <property type="match status" value="2"/>
</dbReference>
<feature type="domain" description="Cyclin-like" evidence="6">
    <location>
        <begin position="558"/>
        <end position="642"/>
    </location>
</feature>
<evidence type="ECO:0000259" key="7">
    <source>
        <dbReference type="SMART" id="SM01332"/>
    </source>
</evidence>
<dbReference type="GO" id="GO:0000307">
    <property type="term" value="C:cyclin-dependent protein kinase holoenzyme complex"/>
    <property type="evidence" value="ECO:0000318"/>
    <property type="project" value="GO_Central"/>
</dbReference>
<dbReference type="SMART" id="SM00385">
    <property type="entry name" value="CYCLIN"/>
    <property type="match status" value="2"/>
</dbReference>
<dbReference type="OrthoDB" id="5590282at2759"/>
<accession>H3GV86</accession>
<evidence type="ECO:0000313" key="9">
    <source>
        <dbReference type="Proteomes" id="UP000005238"/>
    </source>
</evidence>
<dbReference type="FunFam" id="1.10.472.10:FF:000001">
    <property type="entry name" value="G2/mitotic-specific cyclin"/>
    <property type="match status" value="1"/>
</dbReference>
<dbReference type="EMBL" id="DS566054">
    <property type="status" value="NOT_ANNOTATED_CDS"/>
    <property type="molecule type" value="Genomic_DNA"/>
</dbReference>
<feature type="compositionally biased region" description="Polar residues" evidence="5">
    <location>
        <begin position="85"/>
        <end position="95"/>
    </location>
</feature>
<dbReference type="VEuPathDB" id="FungiDB:KRP22_7017"/>
<protein>
    <submittedName>
        <fullName evidence="8">Uncharacterized protein</fullName>
    </submittedName>
</protein>
<dbReference type="eggNOG" id="KOG0654">
    <property type="taxonomic scope" value="Eukaryota"/>
</dbReference>
<keyword evidence="1" id="KW-0132">Cell division</keyword>